<dbReference type="Proteomes" id="UP000024404">
    <property type="component" value="Unassembled WGS sequence"/>
</dbReference>
<organism evidence="1 2">
    <name type="scientific">Onchocerca volvulus</name>
    <dbReference type="NCBI Taxonomy" id="6282"/>
    <lineage>
        <taxon>Eukaryota</taxon>
        <taxon>Metazoa</taxon>
        <taxon>Ecdysozoa</taxon>
        <taxon>Nematoda</taxon>
        <taxon>Chromadorea</taxon>
        <taxon>Rhabditida</taxon>
        <taxon>Spirurina</taxon>
        <taxon>Spiruromorpha</taxon>
        <taxon>Filarioidea</taxon>
        <taxon>Onchocercidae</taxon>
        <taxon>Onchocerca</taxon>
    </lineage>
</organism>
<reference evidence="1" key="2">
    <citation type="submission" date="2022-06" db="UniProtKB">
        <authorList>
            <consortium name="EnsemblMetazoa"/>
        </authorList>
    </citation>
    <scope>IDENTIFICATION</scope>
</reference>
<protein>
    <submittedName>
        <fullName evidence="1">Uncharacterized protein</fullName>
    </submittedName>
</protein>
<keyword evidence="2" id="KW-1185">Reference proteome</keyword>
<sequence length="70" mass="8162">MLWNVIIQEQPENTIGLKKKCYDCGTNTIKTVAKTLKSDENCWLLHEFNLLVSEKKMYNDVYANSINHKT</sequence>
<dbReference type="AlphaFoldDB" id="A0A8R1Y111"/>
<reference evidence="2" key="1">
    <citation type="submission" date="2013-10" db="EMBL/GenBank/DDBJ databases">
        <title>Genome sequencing of Onchocerca volvulus.</title>
        <authorList>
            <person name="Cotton J."/>
            <person name="Tsai J."/>
            <person name="Stanley E."/>
            <person name="Tracey A."/>
            <person name="Holroyd N."/>
            <person name="Lustigman S."/>
            <person name="Berriman M."/>
        </authorList>
    </citation>
    <scope>NUCLEOTIDE SEQUENCE</scope>
</reference>
<accession>A0A8R1Y111</accession>
<evidence type="ECO:0000313" key="2">
    <source>
        <dbReference type="Proteomes" id="UP000024404"/>
    </source>
</evidence>
<evidence type="ECO:0000313" key="1">
    <source>
        <dbReference type="EnsemblMetazoa" id="OVOC4387.1"/>
    </source>
</evidence>
<name>A0A8R1Y111_ONCVO</name>
<proteinExistence type="predicted"/>
<dbReference type="EMBL" id="CMVM020000130">
    <property type="status" value="NOT_ANNOTATED_CDS"/>
    <property type="molecule type" value="Genomic_DNA"/>
</dbReference>
<dbReference type="EnsemblMetazoa" id="OVOC4387.1">
    <property type="protein sequence ID" value="OVOC4387.1"/>
    <property type="gene ID" value="WBGene00241196"/>
</dbReference>